<keyword evidence="2" id="KW-1185">Reference proteome</keyword>
<name>A0A183U9Z1_TOXCA</name>
<sequence>MYHRFVRSASSLFTSQTPLPYVQINEIALPVDGSLPDGMDSIDTRTQLQSSACVASQIEDKQNGGGTRRMQRRYYKQNFDLQSTYVLYVFVGL</sequence>
<reference evidence="3" key="1">
    <citation type="submission" date="2016-06" db="UniProtKB">
        <authorList>
            <consortium name="WormBaseParasite"/>
        </authorList>
    </citation>
    <scope>IDENTIFICATION</scope>
</reference>
<accession>A0A183U9Z1</accession>
<dbReference type="AlphaFoldDB" id="A0A183U9Z1"/>
<organism evidence="2 3">
    <name type="scientific">Toxocara canis</name>
    <name type="common">Canine roundworm</name>
    <dbReference type="NCBI Taxonomy" id="6265"/>
    <lineage>
        <taxon>Eukaryota</taxon>
        <taxon>Metazoa</taxon>
        <taxon>Ecdysozoa</taxon>
        <taxon>Nematoda</taxon>
        <taxon>Chromadorea</taxon>
        <taxon>Rhabditida</taxon>
        <taxon>Spirurina</taxon>
        <taxon>Ascaridomorpha</taxon>
        <taxon>Ascaridoidea</taxon>
        <taxon>Toxocaridae</taxon>
        <taxon>Toxocara</taxon>
    </lineage>
</organism>
<dbReference type="WBParaSite" id="TCNE_0000531101-mRNA-1">
    <property type="protein sequence ID" value="TCNE_0000531101-mRNA-1"/>
    <property type="gene ID" value="TCNE_0000531101"/>
</dbReference>
<reference evidence="1 2" key="2">
    <citation type="submission" date="2018-11" db="EMBL/GenBank/DDBJ databases">
        <authorList>
            <consortium name="Pathogen Informatics"/>
        </authorList>
    </citation>
    <scope>NUCLEOTIDE SEQUENCE [LARGE SCALE GENOMIC DNA]</scope>
</reference>
<evidence type="ECO:0000313" key="3">
    <source>
        <dbReference type="WBParaSite" id="TCNE_0000531101-mRNA-1"/>
    </source>
</evidence>
<gene>
    <name evidence="1" type="ORF">TCNE_LOCUS5311</name>
</gene>
<proteinExistence type="predicted"/>
<dbReference type="EMBL" id="UYWY01019346">
    <property type="protein sequence ID" value="VDM36389.1"/>
    <property type="molecule type" value="Genomic_DNA"/>
</dbReference>
<dbReference type="Proteomes" id="UP000050794">
    <property type="component" value="Unassembled WGS sequence"/>
</dbReference>
<evidence type="ECO:0000313" key="2">
    <source>
        <dbReference type="Proteomes" id="UP000050794"/>
    </source>
</evidence>
<protein>
    <submittedName>
        <fullName evidence="1 3">Uncharacterized protein</fullName>
    </submittedName>
</protein>
<evidence type="ECO:0000313" key="1">
    <source>
        <dbReference type="EMBL" id="VDM36389.1"/>
    </source>
</evidence>